<dbReference type="GO" id="GO:0031072">
    <property type="term" value="F:heat shock protein binding"/>
    <property type="evidence" value="ECO:0007669"/>
    <property type="project" value="TreeGrafter"/>
</dbReference>
<dbReference type="EMBL" id="ML005796">
    <property type="protein sequence ID" value="RKP17527.1"/>
    <property type="molecule type" value="Genomic_DNA"/>
</dbReference>
<dbReference type="CDD" id="cd06257">
    <property type="entry name" value="DnaJ"/>
    <property type="match status" value="1"/>
</dbReference>
<proteinExistence type="predicted"/>
<dbReference type="AlphaFoldDB" id="A0A4P9YDT4"/>
<evidence type="ECO:0000259" key="2">
    <source>
        <dbReference type="PROSITE" id="PS50076"/>
    </source>
</evidence>
<dbReference type="SUPFAM" id="SSF46565">
    <property type="entry name" value="Chaperone J-domain"/>
    <property type="match status" value="1"/>
</dbReference>
<evidence type="ECO:0000313" key="3">
    <source>
        <dbReference type="EMBL" id="RKP17527.1"/>
    </source>
</evidence>
<sequence length="238" mass="27954">MTKEDLDLYEILDVSKDASQNEIKKAYFKLALINHPDKHAEDLKEEQNKKFQNIVFAYSILSDENKRKSYDTTGQVEENEFVDPEEYKAQLTAQAIERFKTEYIGSEEEKSDLLRIYTACRGDILRIIDEIFFGDESQIDRYKAIINEAIEEGRVKKYRSFEKNIEEKLQKRRKNIEKEAKEAEEAAKKLGISTVNNEDELVALIRSKNSSKEDKFDSFLSNLEEKYAKPKSKRQKRK</sequence>
<dbReference type="InterPro" id="IPR018253">
    <property type="entry name" value="DnaJ_domain_CS"/>
</dbReference>
<evidence type="ECO:0000313" key="4">
    <source>
        <dbReference type="Proteomes" id="UP000281549"/>
    </source>
</evidence>
<dbReference type="Gene3D" id="1.10.287.110">
    <property type="entry name" value="DnaJ domain"/>
    <property type="match status" value="1"/>
</dbReference>
<gene>
    <name evidence="3" type="ORF">ROZALSC1DRAFT_16279</name>
</gene>
<dbReference type="Proteomes" id="UP000281549">
    <property type="component" value="Unassembled WGS sequence"/>
</dbReference>
<dbReference type="InterPro" id="IPR056453">
    <property type="entry name" value="HTH_DNAJC9"/>
</dbReference>
<dbReference type="PROSITE" id="PS50076">
    <property type="entry name" value="DNAJ_2"/>
    <property type="match status" value="1"/>
</dbReference>
<dbReference type="SMART" id="SM00271">
    <property type="entry name" value="DnaJ"/>
    <property type="match status" value="1"/>
</dbReference>
<dbReference type="InterPro" id="IPR036869">
    <property type="entry name" value="J_dom_sf"/>
</dbReference>
<organism evidence="3 4">
    <name type="scientific">Rozella allomycis (strain CSF55)</name>
    <dbReference type="NCBI Taxonomy" id="988480"/>
    <lineage>
        <taxon>Eukaryota</taxon>
        <taxon>Fungi</taxon>
        <taxon>Fungi incertae sedis</taxon>
        <taxon>Cryptomycota</taxon>
        <taxon>Cryptomycota incertae sedis</taxon>
        <taxon>Rozella</taxon>
    </lineage>
</organism>
<dbReference type="Pfam" id="PF23302">
    <property type="entry name" value="HTH_DNAJC9"/>
    <property type="match status" value="1"/>
</dbReference>
<protein>
    <submittedName>
        <fullName evidence="3">DnaJ-domain-containing protein</fullName>
    </submittedName>
</protein>
<dbReference type="GO" id="GO:0005737">
    <property type="term" value="C:cytoplasm"/>
    <property type="evidence" value="ECO:0007669"/>
    <property type="project" value="TreeGrafter"/>
</dbReference>
<name>A0A4P9YDT4_ROZAC</name>
<dbReference type="PRINTS" id="PR00625">
    <property type="entry name" value="JDOMAIN"/>
</dbReference>
<dbReference type="PROSITE" id="PS00636">
    <property type="entry name" value="DNAJ_1"/>
    <property type="match status" value="1"/>
</dbReference>
<accession>A0A4P9YDT4</accession>
<keyword evidence="1" id="KW-0175">Coiled coil</keyword>
<dbReference type="Pfam" id="PF00226">
    <property type="entry name" value="DnaJ"/>
    <property type="match status" value="1"/>
</dbReference>
<dbReference type="PANTHER" id="PTHR44144">
    <property type="entry name" value="DNAJ HOMOLOG SUBFAMILY C MEMBER 9"/>
    <property type="match status" value="1"/>
</dbReference>
<reference evidence="4" key="1">
    <citation type="journal article" date="2018" name="Nat. Microbiol.">
        <title>Leveraging single-cell genomics to expand the fungal tree of life.</title>
        <authorList>
            <person name="Ahrendt S.R."/>
            <person name="Quandt C.A."/>
            <person name="Ciobanu D."/>
            <person name="Clum A."/>
            <person name="Salamov A."/>
            <person name="Andreopoulos B."/>
            <person name="Cheng J.F."/>
            <person name="Woyke T."/>
            <person name="Pelin A."/>
            <person name="Henrissat B."/>
            <person name="Reynolds N.K."/>
            <person name="Benny G.L."/>
            <person name="Smith M.E."/>
            <person name="James T.Y."/>
            <person name="Grigoriev I.V."/>
        </authorList>
    </citation>
    <scope>NUCLEOTIDE SEQUENCE [LARGE SCALE GENOMIC DNA]</scope>
    <source>
        <strain evidence="4">CSF55</strain>
    </source>
</reference>
<feature type="coiled-coil region" evidence="1">
    <location>
        <begin position="162"/>
        <end position="193"/>
    </location>
</feature>
<dbReference type="InterPro" id="IPR052594">
    <property type="entry name" value="J_domain-containing_protein"/>
</dbReference>
<dbReference type="PANTHER" id="PTHR44144:SF1">
    <property type="entry name" value="DNAJ HOMOLOG SUBFAMILY C MEMBER 9"/>
    <property type="match status" value="1"/>
</dbReference>
<evidence type="ECO:0000256" key="1">
    <source>
        <dbReference type="SAM" id="Coils"/>
    </source>
</evidence>
<dbReference type="InterPro" id="IPR001623">
    <property type="entry name" value="DnaJ_domain"/>
</dbReference>
<dbReference type="GO" id="GO:0005634">
    <property type="term" value="C:nucleus"/>
    <property type="evidence" value="ECO:0007669"/>
    <property type="project" value="TreeGrafter"/>
</dbReference>
<feature type="domain" description="J" evidence="2">
    <location>
        <begin position="7"/>
        <end position="74"/>
    </location>
</feature>